<dbReference type="STRING" id="6205.A0A0R3WKB5"/>
<dbReference type="PRINTS" id="PR00723">
    <property type="entry name" value="SUBTILISIN"/>
</dbReference>
<keyword evidence="4" id="KW-0720">Serine protease</keyword>
<evidence type="ECO:0000313" key="7">
    <source>
        <dbReference type="EMBL" id="VDM17551.1"/>
    </source>
</evidence>
<dbReference type="Gene3D" id="3.40.50.200">
    <property type="entry name" value="Peptidase S8/S53 domain"/>
    <property type="match status" value="2"/>
</dbReference>
<evidence type="ECO:0000313" key="9">
    <source>
        <dbReference type="WBParaSite" id="TTAC_0000115201-mRNA-1"/>
    </source>
</evidence>
<evidence type="ECO:0000256" key="5">
    <source>
        <dbReference type="PROSITE-ProRule" id="PRU01240"/>
    </source>
</evidence>
<evidence type="ECO:0000256" key="2">
    <source>
        <dbReference type="ARBA" id="ARBA00022670"/>
    </source>
</evidence>
<organism evidence="9">
    <name type="scientific">Hydatigena taeniaeformis</name>
    <name type="common">Feline tapeworm</name>
    <name type="synonym">Taenia taeniaeformis</name>
    <dbReference type="NCBI Taxonomy" id="6205"/>
    <lineage>
        <taxon>Eukaryota</taxon>
        <taxon>Metazoa</taxon>
        <taxon>Spiralia</taxon>
        <taxon>Lophotrochozoa</taxon>
        <taxon>Platyhelminthes</taxon>
        <taxon>Cestoda</taxon>
        <taxon>Eucestoda</taxon>
        <taxon>Cyclophyllidea</taxon>
        <taxon>Taeniidae</taxon>
        <taxon>Hydatigera</taxon>
    </lineage>
</organism>
<keyword evidence="3" id="KW-0378">Hydrolase</keyword>
<dbReference type="GO" id="GO:0006508">
    <property type="term" value="P:proteolysis"/>
    <property type="evidence" value="ECO:0007669"/>
    <property type="project" value="UniProtKB-KW"/>
</dbReference>
<protein>
    <submittedName>
        <fullName evidence="9">Peptidase_S8 domain-containing protein</fullName>
    </submittedName>
</protein>
<dbReference type="EMBL" id="UYWX01000198">
    <property type="protein sequence ID" value="VDM17551.1"/>
    <property type="molecule type" value="Genomic_DNA"/>
</dbReference>
<dbReference type="OrthoDB" id="10256524at2759"/>
<dbReference type="AlphaFoldDB" id="A0A0R3WKB5"/>
<dbReference type="GO" id="GO:0008240">
    <property type="term" value="F:tripeptidyl-peptidase activity"/>
    <property type="evidence" value="ECO:0007669"/>
    <property type="project" value="TreeGrafter"/>
</dbReference>
<dbReference type="InterPro" id="IPR050131">
    <property type="entry name" value="Peptidase_S8_subtilisin-like"/>
</dbReference>
<dbReference type="InterPro" id="IPR015500">
    <property type="entry name" value="Peptidase_S8_subtilisin-rel"/>
</dbReference>
<comment type="similarity">
    <text evidence="1 5">Belongs to the peptidase S8 family.</text>
</comment>
<dbReference type="PROSITE" id="PS51892">
    <property type="entry name" value="SUBTILASE"/>
    <property type="match status" value="1"/>
</dbReference>
<dbReference type="InterPro" id="IPR036852">
    <property type="entry name" value="Peptidase_S8/S53_dom_sf"/>
</dbReference>
<comment type="caution">
    <text evidence="5">Lacks conserved residue(s) required for the propagation of feature annotation.</text>
</comment>
<evidence type="ECO:0000259" key="6">
    <source>
        <dbReference type="Pfam" id="PF00082"/>
    </source>
</evidence>
<name>A0A0R3WKB5_HYDTA</name>
<dbReference type="SUPFAM" id="SSF52743">
    <property type="entry name" value="Subtilisin-like"/>
    <property type="match status" value="1"/>
</dbReference>
<dbReference type="GO" id="GO:0004252">
    <property type="term" value="F:serine-type endopeptidase activity"/>
    <property type="evidence" value="ECO:0007669"/>
    <property type="project" value="InterPro"/>
</dbReference>
<dbReference type="PANTHER" id="PTHR43806">
    <property type="entry name" value="PEPTIDASE S8"/>
    <property type="match status" value="1"/>
</dbReference>
<dbReference type="InterPro" id="IPR000209">
    <property type="entry name" value="Peptidase_S8/S53_dom"/>
</dbReference>
<dbReference type="Proteomes" id="UP000274429">
    <property type="component" value="Unassembled WGS sequence"/>
</dbReference>
<evidence type="ECO:0000256" key="4">
    <source>
        <dbReference type="ARBA" id="ARBA00022825"/>
    </source>
</evidence>
<reference evidence="9" key="1">
    <citation type="submission" date="2017-02" db="UniProtKB">
        <authorList>
            <consortium name="WormBaseParasite"/>
        </authorList>
    </citation>
    <scope>IDENTIFICATION</scope>
</reference>
<feature type="domain" description="Peptidase S8/S53" evidence="6">
    <location>
        <begin position="24"/>
        <end position="322"/>
    </location>
</feature>
<reference evidence="7 8" key="2">
    <citation type="submission" date="2018-11" db="EMBL/GenBank/DDBJ databases">
        <authorList>
            <consortium name="Pathogen Informatics"/>
        </authorList>
    </citation>
    <scope>NUCLEOTIDE SEQUENCE [LARGE SCALE GENOMIC DNA]</scope>
</reference>
<gene>
    <name evidence="7" type="ORF">TTAC_LOCUS1153</name>
</gene>
<dbReference type="PANTHER" id="PTHR43806:SF14">
    <property type="entry name" value="TRIPEPTIDYL-PEPTIDASE 2"/>
    <property type="match status" value="1"/>
</dbReference>
<accession>A0A0R3WKB5</accession>
<evidence type="ECO:0000313" key="8">
    <source>
        <dbReference type="Proteomes" id="UP000274429"/>
    </source>
</evidence>
<dbReference type="WBParaSite" id="TTAC_0000115201-mRNA-1">
    <property type="protein sequence ID" value="TTAC_0000115201-mRNA-1"/>
    <property type="gene ID" value="TTAC_0000115201"/>
</dbReference>
<evidence type="ECO:0000256" key="1">
    <source>
        <dbReference type="ARBA" id="ARBA00011073"/>
    </source>
</evidence>
<keyword evidence="8" id="KW-1185">Reference proteome</keyword>
<keyword evidence="2" id="KW-0645">Protease</keyword>
<dbReference type="GO" id="GO:0005829">
    <property type="term" value="C:cytosol"/>
    <property type="evidence" value="ECO:0007669"/>
    <property type="project" value="TreeGrafter"/>
</dbReference>
<sequence>MQSMIPKREIGALQFLQKNSEFDGRGVVIAVWDTGVDPTARGLQVTSQGKPKIIDLIDASGSGDVNIITDSSRTITTLTGRIVSVSVFLQIPLHWKPVDGLIRVGVKSAAEIFPAALLDQLRAEAMDRYWRPTIQRLCDYLKEAAAFSIGPLHSDIISSLCLADGTASEVVTDVREMEILGSVLNRSSYYIVVALLYFTVKILNAGDLLQIVTNCGSHGTHVAAIAANCKDDKGLKIVSIKIADTHLLGMETNTSLLCALNWTTKLKCDIVNYSFGEKAFLPNFGRIYTHLTQFVLHTNVAFVTSGGNGGPALGTVGSPGGAVDGVIGNCQSKGRFVINTQTSLEACIPDALSEG</sequence>
<dbReference type="Pfam" id="PF00082">
    <property type="entry name" value="Peptidase_S8"/>
    <property type="match status" value="1"/>
</dbReference>
<proteinExistence type="inferred from homology"/>
<evidence type="ECO:0000256" key="3">
    <source>
        <dbReference type="ARBA" id="ARBA00022801"/>
    </source>
</evidence>